<organism evidence="7 8">
    <name type="scientific">Camellia sinensis var. sinensis</name>
    <name type="common">China tea</name>
    <dbReference type="NCBI Taxonomy" id="542762"/>
    <lineage>
        <taxon>Eukaryota</taxon>
        <taxon>Viridiplantae</taxon>
        <taxon>Streptophyta</taxon>
        <taxon>Embryophyta</taxon>
        <taxon>Tracheophyta</taxon>
        <taxon>Spermatophyta</taxon>
        <taxon>Magnoliopsida</taxon>
        <taxon>eudicotyledons</taxon>
        <taxon>Gunneridae</taxon>
        <taxon>Pentapetalae</taxon>
        <taxon>asterids</taxon>
        <taxon>Ericales</taxon>
        <taxon>Theaceae</taxon>
        <taxon>Camellia</taxon>
    </lineage>
</organism>
<dbReference type="GO" id="GO:0005524">
    <property type="term" value="F:ATP binding"/>
    <property type="evidence" value="ECO:0007669"/>
    <property type="project" value="UniProtKB-KW"/>
</dbReference>
<dbReference type="Pfam" id="PF25019">
    <property type="entry name" value="LRR_R13L1-DRL21"/>
    <property type="match status" value="3"/>
</dbReference>
<keyword evidence="4" id="KW-0067">ATP-binding</keyword>
<evidence type="ECO:0000313" key="7">
    <source>
        <dbReference type="EMBL" id="THG08011.1"/>
    </source>
</evidence>
<evidence type="ECO:0000256" key="1">
    <source>
        <dbReference type="ARBA" id="ARBA00022737"/>
    </source>
</evidence>
<dbReference type="InterPro" id="IPR041118">
    <property type="entry name" value="Rx_N"/>
</dbReference>
<keyword evidence="2" id="KW-0547">Nucleotide-binding</keyword>
<comment type="caution">
    <text evidence="7">The sequence shown here is derived from an EMBL/GenBank/DDBJ whole genome shotgun (WGS) entry which is preliminary data.</text>
</comment>
<dbReference type="PANTHER" id="PTHR47186:SF3">
    <property type="entry name" value="OS09G0267800 PROTEIN"/>
    <property type="match status" value="1"/>
</dbReference>
<feature type="domain" description="R13L1/DRL21-like LRR repeat region" evidence="6">
    <location>
        <begin position="287"/>
        <end position="352"/>
    </location>
</feature>
<dbReference type="Proteomes" id="UP000306102">
    <property type="component" value="Unassembled WGS sequence"/>
</dbReference>
<gene>
    <name evidence="7" type="ORF">TEA_029379</name>
</gene>
<evidence type="ECO:0000259" key="5">
    <source>
        <dbReference type="Pfam" id="PF18052"/>
    </source>
</evidence>
<keyword evidence="1" id="KW-0677">Repeat</keyword>
<feature type="domain" description="Disease resistance N-terminal" evidence="5">
    <location>
        <begin position="6"/>
        <end position="90"/>
    </location>
</feature>
<dbReference type="InterPro" id="IPR038005">
    <property type="entry name" value="RX-like_CC"/>
</dbReference>
<evidence type="ECO:0000256" key="3">
    <source>
        <dbReference type="ARBA" id="ARBA00022821"/>
    </source>
</evidence>
<evidence type="ECO:0000256" key="4">
    <source>
        <dbReference type="ARBA" id="ARBA00022840"/>
    </source>
</evidence>
<dbReference type="GO" id="GO:0006952">
    <property type="term" value="P:defense response"/>
    <property type="evidence" value="ECO:0007669"/>
    <property type="project" value="UniProtKB-KW"/>
</dbReference>
<dbReference type="PANTHER" id="PTHR47186">
    <property type="entry name" value="LEUCINE-RICH REPEAT-CONTAINING PROTEIN 57"/>
    <property type="match status" value="1"/>
</dbReference>
<dbReference type="SUPFAM" id="SSF52058">
    <property type="entry name" value="L domain-like"/>
    <property type="match status" value="2"/>
</dbReference>
<dbReference type="InterPro" id="IPR056789">
    <property type="entry name" value="LRR_R13L1-DRL21"/>
</dbReference>
<evidence type="ECO:0000259" key="6">
    <source>
        <dbReference type="Pfam" id="PF25019"/>
    </source>
</evidence>
<dbReference type="CDD" id="cd14798">
    <property type="entry name" value="RX-CC_like"/>
    <property type="match status" value="1"/>
</dbReference>
<evidence type="ECO:0000313" key="8">
    <source>
        <dbReference type="Proteomes" id="UP000306102"/>
    </source>
</evidence>
<sequence>MSDLLLQIVIDKLASPLLEKLNDLCSLKENTGKLRQSLPLVLAFLEDAEKRQETEKAIEVWLLELKNVTYESEDLLDELTAEIMLCENHSRISDKVRNLLPFEPSRHLFDLAKELRNKLKELQDGLDPSNLARTRHSSVVGNFDSFPLDLIKVKHLRTLLCYLGGCEGLTRMPAGIGKLVHLQTLPIYIVGKGRGESIAELNSLNLRGELSIKCLENVTDAKEAQKANLREKKHLNMLRLIWGDNNDQGHNLKAAKGSTLQGLKYGKNNGSPGSSRSNSFWDSGIEVKDILECLEPHPNLRKLFIKGYSGIKFPGWVLPNLVQVVLINFRRCENLPTLGQLPFLKTICLQGMDGVVCIAEEFYGSDSQTLFPSLKELKLRDFPNLEQWSSIDDREAFPCLGKLIVDGCPNLRKMPVFPSLQRLELRNCHPKIMNSIKDVTSLSILVIDSFQNLLHLPGELLENNTCLRSFEVRKCQNLRSLPSELGSLTALKSLIISHCENLAHLSPSLQNLKALEFLEINDCHGMKTLREDVIGGLSSLRTLVIENCNNLISLSNGLRFLTALERLSIMSCPKLAFLPNGLQNLSTLQSLSILSCPELFSLPVELQHVTTLQSLVIHSCPGLTILPDWVGNFSSLRSLSISNCHYLTSLPAGLQHLSKLQHLSIQDCPLLERLCKQKKGLKFRLLEHLHKSLILVLAPGFGLVLHVPIVAEFSPRGIFHERFCPR</sequence>
<keyword evidence="8" id="KW-1185">Reference proteome</keyword>
<dbReference type="InterPro" id="IPR032675">
    <property type="entry name" value="LRR_dom_sf"/>
</dbReference>
<name>A0A4S4DX97_CAMSN</name>
<dbReference type="EMBL" id="SDRB02009625">
    <property type="protein sequence ID" value="THG08011.1"/>
    <property type="molecule type" value="Genomic_DNA"/>
</dbReference>
<dbReference type="Pfam" id="PF18052">
    <property type="entry name" value="Rx_N"/>
    <property type="match status" value="1"/>
</dbReference>
<feature type="domain" description="R13L1/DRL21-like LRR repeat region" evidence="6">
    <location>
        <begin position="605"/>
        <end position="668"/>
    </location>
</feature>
<keyword evidence="3" id="KW-0611">Plant defense</keyword>
<accession>A0A4S4DX97</accession>
<dbReference type="Gene3D" id="3.80.10.10">
    <property type="entry name" value="Ribonuclease Inhibitor"/>
    <property type="match status" value="4"/>
</dbReference>
<proteinExistence type="predicted"/>
<reference evidence="7 8" key="1">
    <citation type="journal article" date="2018" name="Proc. Natl. Acad. Sci. U.S.A.">
        <title>Draft genome sequence of Camellia sinensis var. sinensis provides insights into the evolution of the tea genome and tea quality.</title>
        <authorList>
            <person name="Wei C."/>
            <person name="Yang H."/>
            <person name="Wang S."/>
            <person name="Zhao J."/>
            <person name="Liu C."/>
            <person name="Gao L."/>
            <person name="Xia E."/>
            <person name="Lu Y."/>
            <person name="Tai Y."/>
            <person name="She G."/>
            <person name="Sun J."/>
            <person name="Cao H."/>
            <person name="Tong W."/>
            <person name="Gao Q."/>
            <person name="Li Y."/>
            <person name="Deng W."/>
            <person name="Jiang X."/>
            <person name="Wang W."/>
            <person name="Chen Q."/>
            <person name="Zhang S."/>
            <person name="Li H."/>
            <person name="Wu J."/>
            <person name="Wang P."/>
            <person name="Li P."/>
            <person name="Shi C."/>
            <person name="Zheng F."/>
            <person name="Jian J."/>
            <person name="Huang B."/>
            <person name="Shan D."/>
            <person name="Shi M."/>
            <person name="Fang C."/>
            <person name="Yue Y."/>
            <person name="Li F."/>
            <person name="Li D."/>
            <person name="Wei S."/>
            <person name="Han B."/>
            <person name="Jiang C."/>
            <person name="Yin Y."/>
            <person name="Xia T."/>
            <person name="Zhang Z."/>
            <person name="Bennetzen J.L."/>
            <person name="Zhao S."/>
            <person name="Wan X."/>
        </authorList>
    </citation>
    <scope>NUCLEOTIDE SEQUENCE [LARGE SCALE GENOMIC DNA]</scope>
    <source>
        <strain evidence="8">cv. Shuchazao</strain>
        <tissue evidence="7">Leaf</tissue>
    </source>
</reference>
<evidence type="ECO:0000256" key="2">
    <source>
        <dbReference type="ARBA" id="ARBA00022741"/>
    </source>
</evidence>
<protein>
    <submittedName>
        <fullName evidence="7">Uncharacterized protein</fullName>
    </submittedName>
</protein>
<feature type="domain" description="R13L1/DRL21-like LRR repeat region" evidence="6">
    <location>
        <begin position="198"/>
        <end position="251"/>
    </location>
</feature>
<dbReference type="STRING" id="542762.A0A4S4DX97"/>
<dbReference type="AlphaFoldDB" id="A0A4S4DX97"/>
<dbReference type="Gene3D" id="1.20.5.4130">
    <property type="match status" value="1"/>
</dbReference>